<dbReference type="Pfam" id="PF13855">
    <property type="entry name" value="LRR_8"/>
    <property type="match status" value="1"/>
</dbReference>
<dbReference type="FunFam" id="1.10.510.10:FF:000384">
    <property type="entry name" value="G-type lectin S-receptor-like serine/threonine-protein kinase"/>
    <property type="match status" value="1"/>
</dbReference>
<keyword evidence="15" id="KW-1185">Reference proteome</keyword>
<evidence type="ECO:0000256" key="7">
    <source>
        <dbReference type="ARBA" id="ARBA00022777"/>
    </source>
</evidence>
<protein>
    <recommendedName>
        <fullName evidence="13">Protein kinase domain-containing protein</fullName>
    </recommendedName>
</protein>
<dbReference type="CDD" id="cd14066">
    <property type="entry name" value="STKc_IRAK"/>
    <property type="match status" value="1"/>
</dbReference>
<keyword evidence="10 12" id="KW-0472">Membrane</keyword>
<evidence type="ECO:0000256" key="8">
    <source>
        <dbReference type="ARBA" id="ARBA00022840"/>
    </source>
</evidence>
<evidence type="ECO:0000256" key="5">
    <source>
        <dbReference type="ARBA" id="ARBA00022737"/>
    </source>
</evidence>
<comment type="caution">
    <text evidence="14">The sequence shown here is derived from an EMBL/GenBank/DDBJ whole genome shotgun (WGS) entry which is preliminary data.</text>
</comment>
<evidence type="ECO:0000256" key="4">
    <source>
        <dbReference type="ARBA" id="ARBA00022692"/>
    </source>
</evidence>
<comment type="subcellular location">
    <subcellularLocation>
        <location evidence="1">Membrane</location>
        <topology evidence="1">Single-pass membrane protein</topology>
    </subcellularLocation>
</comment>
<dbReference type="GO" id="GO:0005524">
    <property type="term" value="F:ATP binding"/>
    <property type="evidence" value="ECO:0007669"/>
    <property type="project" value="UniProtKB-UniRule"/>
</dbReference>
<accession>A0A176WKG8</accession>
<dbReference type="AlphaFoldDB" id="A0A176WKG8"/>
<keyword evidence="3" id="KW-0808">Transferase</keyword>
<gene>
    <name evidence="14" type="ORF">AXG93_107s1290</name>
</gene>
<evidence type="ECO:0000259" key="13">
    <source>
        <dbReference type="PROSITE" id="PS50011"/>
    </source>
</evidence>
<keyword evidence="6 11" id="KW-0547">Nucleotide-binding</keyword>
<dbReference type="PROSITE" id="PS50011">
    <property type="entry name" value="PROTEIN_KINASE_DOM"/>
    <property type="match status" value="1"/>
</dbReference>
<dbReference type="GO" id="GO:0004672">
    <property type="term" value="F:protein kinase activity"/>
    <property type="evidence" value="ECO:0007669"/>
    <property type="project" value="InterPro"/>
</dbReference>
<evidence type="ECO:0000313" key="14">
    <source>
        <dbReference type="EMBL" id="OAE32746.1"/>
    </source>
</evidence>
<feature type="transmembrane region" description="Helical" evidence="12">
    <location>
        <begin position="450"/>
        <end position="474"/>
    </location>
</feature>
<evidence type="ECO:0000256" key="12">
    <source>
        <dbReference type="SAM" id="Phobius"/>
    </source>
</evidence>
<evidence type="ECO:0000256" key="9">
    <source>
        <dbReference type="ARBA" id="ARBA00022989"/>
    </source>
</evidence>
<dbReference type="InterPro" id="IPR000719">
    <property type="entry name" value="Prot_kinase_dom"/>
</dbReference>
<evidence type="ECO:0000256" key="6">
    <source>
        <dbReference type="ARBA" id="ARBA00022741"/>
    </source>
</evidence>
<dbReference type="SUPFAM" id="SSF56112">
    <property type="entry name" value="Protein kinase-like (PK-like)"/>
    <property type="match status" value="1"/>
</dbReference>
<dbReference type="EMBL" id="LVLJ01000744">
    <property type="protein sequence ID" value="OAE32746.1"/>
    <property type="molecule type" value="Genomic_DNA"/>
</dbReference>
<evidence type="ECO:0000256" key="10">
    <source>
        <dbReference type="ARBA" id="ARBA00023136"/>
    </source>
</evidence>
<dbReference type="InterPro" id="IPR032675">
    <property type="entry name" value="LRR_dom_sf"/>
</dbReference>
<dbReference type="InterPro" id="IPR008271">
    <property type="entry name" value="Ser/Thr_kinase_AS"/>
</dbReference>
<dbReference type="InterPro" id="IPR011009">
    <property type="entry name" value="Kinase-like_dom_sf"/>
</dbReference>
<dbReference type="Pfam" id="PF12819">
    <property type="entry name" value="Malectin_like"/>
    <property type="match status" value="1"/>
</dbReference>
<dbReference type="SMART" id="SM00220">
    <property type="entry name" value="S_TKc"/>
    <property type="match status" value="1"/>
</dbReference>
<feature type="binding site" evidence="11">
    <location>
        <position position="540"/>
    </location>
    <ligand>
        <name>ATP</name>
        <dbReference type="ChEBI" id="CHEBI:30616"/>
    </ligand>
</feature>
<name>A0A176WKG8_MARPO</name>
<dbReference type="InterPro" id="IPR017441">
    <property type="entry name" value="Protein_kinase_ATP_BS"/>
</dbReference>
<dbReference type="PANTHER" id="PTHR45631">
    <property type="entry name" value="OS07G0107800 PROTEIN-RELATED"/>
    <property type="match status" value="1"/>
</dbReference>
<organism evidence="14 15">
    <name type="scientific">Marchantia polymorpha subsp. ruderalis</name>
    <dbReference type="NCBI Taxonomy" id="1480154"/>
    <lineage>
        <taxon>Eukaryota</taxon>
        <taxon>Viridiplantae</taxon>
        <taxon>Streptophyta</taxon>
        <taxon>Embryophyta</taxon>
        <taxon>Marchantiophyta</taxon>
        <taxon>Marchantiopsida</taxon>
        <taxon>Marchantiidae</taxon>
        <taxon>Marchantiales</taxon>
        <taxon>Marchantiaceae</taxon>
        <taxon>Marchantia</taxon>
    </lineage>
</organism>
<dbReference type="Proteomes" id="UP000077202">
    <property type="component" value="Unassembled WGS sequence"/>
</dbReference>
<dbReference type="Gene3D" id="3.30.200.20">
    <property type="entry name" value="Phosphorylase Kinase, domain 1"/>
    <property type="match status" value="1"/>
</dbReference>
<dbReference type="CDD" id="cd12087">
    <property type="entry name" value="TM_EGFR-like"/>
    <property type="match status" value="1"/>
</dbReference>
<keyword evidence="4 12" id="KW-0812">Transmembrane</keyword>
<dbReference type="PROSITE" id="PS00108">
    <property type="entry name" value="PROTEIN_KINASE_ST"/>
    <property type="match status" value="1"/>
</dbReference>
<keyword evidence="8 11" id="KW-0067">ATP-binding</keyword>
<dbReference type="Gene3D" id="3.80.10.10">
    <property type="entry name" value="Ribonuclease Inhibitor"/>
    <property type="match status" value="1"/>
</dbReference>
<dbReference type="InterPro" id="IPR001611">
    <property type="entry name" value="Leu-rich_rpt"/>
</dbReference>
<dbReference type="Pfam" id="PF00069">
    <property type="entry name" value="Pkinase"/>
    <property type="match status" value="1"/>
</dbReference>
<dbReference type="SUPFAM" id="SSF52058">
    <property type="entry name" value="L domain-like"/>
    <property type="match status" value="1"/>
</dbReference>
<evidence type="ECO:0000256" key="2">
    <source>
        <dbReference type="ARBA" id="ARBA00022614"/>
    </source>
</evidence>
<dbReference type="InterPro" id="IPR024788">
    <property type="entry name" value="Malectin-like_Carb-bd_dom"/>
</dbReference>
<evidence type="ECO:0000256" key="1">
    <source>
        <dbReference type="ARBA" id="ARBA00004167"/>
    </source>
</evidence>
<reference evidence="14" key="1">
    <citation type="submission" date="2016-03" db="EMBL/GenBank/DDBJ databases">
        <title>Mechanisms controlling the formation of the plant cell surface in tip-growing cells are functionally conserved among land plants.</title>
        <authorList>
            <person name="Honkanen S."/>
            <person name="Jones V.A."/>
            <person name="Morieri G."/>
            <person name="Champion C."/>
            <person name="Hetherington A.J."/>
            <person name="Kelly S."/>
            <person name="Saint-Marcoux D."/>
            <person name="Proust H."/>
            <person name="Prescott H."/>
            <person name="Dolan L."/>
        </authorList>
    </citation>
    <scope>NUCLEOTIDE SEQUENCE [LARGE SCALE GENOMIC DNA]</scope>
    <source>
        <tissue evidence="14">Whole gametophyte</tissue>
    </source>
</reference>
<keyword evidence="5" id="KW-0677">Repeat</keyword>
<evidence type="ECO:0000313" key="15">
    <source>
        <dbReference type="Proteomes" id="UP000077202"/>
    </source>
</evidence>
<dbReference type="GO" id="GO:0016020">
    <property type="term" value="C:membrane"/>
    <property type="evidence" value="ECO:0007669"/>
    <property type="project" value="UniProtKB-SubCell"/>
</dbReference>
<feature type="domain" description="Protein kinase" evidence="13">
    <location>
        <begin position="512"/>
        <end position="793"/>
    </location>
</feature>
<keyword evidence="9 12" id="KW-1133">Transmembrane helix</keyword>
<evidence type="ECO:0000256" key="3">
    <source>
        <dbReference type="ARBA" id="ARBA00022679"/>
    </source>
</evidence>
<evidence type="ECO:0000256" key="11">
    <source>
        <dbReference type="PROSITE-ProRule" id="PRU10141"/>
    </source>
</evidence>
<dbReference type="Gene3D" id="1.10.510.10">
    <property type="entry name" value="Transferase(Phosphotransferase) domain 1"/>
    <property type="match status" value="1"/>
</dbReference>
<sequence>MFPSQNLTVNGTALSGYTTRFYLTVDSTYITTIELLPSIPQTIELVVSSLDDKFYVCLVPLEDKSSMPAISTLELRPYYPDTYGRSGQSKDKQQSSYLMLVDRLDFGGILDFESPPLRYPADPFDRIWSSPRIPEGAQFEAYNRTEDANLGFGGTNIRFPIAVMRSIWRGKNLSSTMNFEVNVKSARALRPLPTFWFQMLCSNVVFGDVNPHQSVRLIDGDGAWVWGAFEVPGSPGFIQVLSNDQVILSDSFTIRIEPNEPTEAPVLVNAAEIHGEFAAVAVRTSNLDVNAVRKVYIETALSSVDTAGDPCLPVPWDWLVCSIELPPTITQINLTGEGVAGVLPSGLGNLSQLTILDLSENNFNDSFPDSLGRIRTLRELKLGHNKLSGELPLFSPKALYNLEMLSQSSYHISSYCSEVTRCRFSNTKRKLLKFVGTSKRSANDGVQTGVLIAVGVVSGIFVLLMSCLVMFFMWKMRRRNRELQQIQEDLARRDVKPPFFSYEELKTATHSFSSSNELGRGGFGTVFKAELADGRVVAVKRLTPTKQSTSDFLKEMVNISGIKHRHLIQLKGCCVWENRQRMLIYEYAENKSLAEALFGSGPQCATVLNWKQRYNICLGIARGLAYLHEELQPGMIHRDIKPENILLDENYNAKIADFGLVRPANDSNDTLVTINIPGTRGYFSPEYALEGVVSEKLDVYSFGVVLLIIVAGRPCIDLKLPQEQSILRSWAITLYTEGKVLNLVDKRLEGDYDEEEVLLVVDMALSCLQTDPKKRATMSQLVNVLMKNSNASVAVDIVNELKIQTPNLLSIPEYEHAGNQGVQGESDELSFMSSFATDSQQSLRVPR</sequence>
<keyword evidence="7" id="KW-0418">Kinase</keyword>
<dbReference type="PANTHER" id="PTHR45631:SF68">
    <property type="entry name" value="REPEAT FAMILY PROTEIN, PUTATIVE, EXPRESSED-RELATED"/>
    <property type="match status" value="1"/>
</dbReference>
<keyword evidence="2" id="KW-0433">Leucine-rich repeat</keyword>
<proteinExistence type="predicted"/>
<dbReference type="PROSITE" id="PS00107">
    <property type="entry name" value="PROTEIN_KINASE_ATP"/>
    <property type="match status" value="1"/>
</dbReference>